<evidence type="ECO:0000313" key="1">
    <source>
        <dbReference type="EMBL" id="CAD8538140.1"/>
    </source>
</evidence>
<gene>
    <name evidence="1" type="ORF">CLEP1334_LOCUS13422</name>
</gene>
<reference evidence="1" key="1">
    <citation type="submission" date="2021-01" db="EMBL/GenBank/DDBJ databases">
        <authorList>
            <person name="Corre E."/>
            <person name="Pelletier E."/>
            <person name="Niang G."/>
            <person name="Scheremetjew M."/>
            <person name="Finn R."/>
            <person name="Kale V."/>
            <person name="Holt S."/>
            <person name="Cochrane G."/>
            <person name="Meng A."/>
            <person name="Brown T."/>
            <person name="Cohen L."/>
        </authorList>
    </citation>
    <scope>NUCLEOTIDE SEQUENCE</scope>
    <source>
        <strain evidence="1">RCC1130</strain>
    </source>
</reference>
<dbReference type="AlphaFoldDB" id="A0A7S0J189"/>
<accession>A0A7S0J189</accession>
<proteinExistence type="predicted"/>
<organism evidence="1">
    <name type="scientific">Calcidiscus leptoporus</name>
    <dbReference type="NCBI Taxonomy" id="127549"/>
    <lineage>
        <taxon>Eukaryota</taxon>
        <taxon>Haptista</taxon>
        <taxon>Haptophyta</taxon>
        <taxon>Prymnesiophyceae</taxon>
        <taxon>Coccolithales</taxon>
        <taxon>Calcidiscaceae</taxon>
        <taxon>Calcidiscus</taxon>
    </lineage>
</organism>
<name>A0A7S0J189_9EUKA</name>
<sequence length="147" mass="16373">MNLQHATWAAAPPQWTHHGHNLAHICRILPKTSGITVNHYSFSQSELLRKVGQSVSSSSFGAFASGGWREQNATATLWTKRAADCKRSVVSTSACGNLTQHWYFKRWASARGARDQRAATWGGAVRRLWSRLLKVDRLFVPDVGVVE</sequence>
<protein>
    <submittedName>
        <fullName evidence="1">Uncharacterized protein</fullName>
    </submittedName>
</protein>
<dbReference type="EMBL" id="HBER01026648">
    <property type="protein sequence ID" value="CAD8538140.1"/>
    <property type="molecule type" value="Transcribed_RNA"/>
</dbReference>